<dbReference type="SUPFAM" id="SSF101262">
    <property type="entry name" value="Methenyltetrahydrofolate cyclohydrolase-like"/>
    <property type="match status" value="1"/>
</dbReference>
<dbReference type="InterPro" id="IPR036178">
    <property type="entry name" value="Formintransfe-cycloase-like_sf"/>
</dbReference>
<evidence type="ECO:0000313" key="3">
    <source>
        <dbReference type="Proteomes" id="UP000651668"/>
    </source>
</evidence>
<dbReference type="Pfam" id="PF04961">
    <property type="entry name" value="FTCD_C"/>
    <property type="match status" value="1"/>
</dbReference>
<dbReference type="AlphaFoldDB" id="A0A916U542"/>
<reference evidence="2" key="1">
    <citation type="journal article" date="2014" name="Int. J. Syst. Evol. Microbiol.">
        <title>Complete genome sequence of Corynebacterium casei LMG S-19264T (=DSM 44701T), isolated from a smear-ripened cheese.</title>
        <authorList>
            <consortium name="US DOE Joint Genome Institute (JGI-PGF)"/>
            <person name="Walter F."/>
            <person name="Albersmeier A."/>
            <person name="Kalinowski J."/>
            <person name="Ruckert C."/>
        </authorList>
    </citation>
    <scope>NUCLEOTIDE SEQUENCE</scope>
    <source>
        <strain evidence="2">CGMCC 1.15343</strain>
    </source>
</reference>
<dbReference type="EMBL" id="BMIL01000003">
    <property type="protein sequence ID" value="GGC60158.1"/>
    <property type="molecule type" value="Genomic_DNA"/>
</dbReference>
<organism evidence="2 3">
    <name type="scientific">Pedobacter quisquiliarum</name>
    <dbReference type="NCBI Taxonomy" id="1834438"/>
    <lineage>
        <taxon>Bacteria</taxon>
        <taxon>Pseudomonadati</taxon>
        <taxon>Bacteroidota</taxon>
        <taxon>Sphingobacteriia</taxon>
        <taxon>Sphingobacteriales</taxon>
        <taxon>Sphingobacteriaceae</taxon>
        <taxon>Pedobacter</taxon>
    </lineage>
</organism>
<dbReference type="InterPro" id="IPR007044">
    <property type="entry name" value="Cyclodeamin/CycHdrlase"/>
</dbReference>
<protein>
    <recommendedName>
        <fullName evidence="1">Cyclodeaminase/cyclohydrolase domain-containing protein</fullName>
    </recommendedName>
</protein>
<dbReference type="GO" id="GO:0003824">
    <property type="term" value="F:catalytic activity"/>
    <property type="evidence" value="ECO:0007669"/>
    <property type="project" value="InterPro"/>
</dbReference>
<evidence type="ECO:0000313" key="2">
    <source>
        <dbReference type="EMBL" id="GGC60158.1"/>
    </source>
</evidence>
<keyword evidence="3" id="KW-1185">Reference proteome</keyword>
<sequence length="185" mass="20398">MHVLELTLKQFLSKTNQERPEITGGCVLMTNASLTAAMILMGLRISLKKSGATADRRFLRAKIKALSSIQIHLADAAEADLLAFDEYRSILKSKAKSRPQKLEAALEQATDSLLSICKVLNQAIFHTNESKSYTHVSVLSDIIAGKLILEAVFNALIALAEGNMNAMPEQAKAKYDRWKDRLQAV</sequence>
<accession>A0A916U542</accession>
<dbReference type="RefSeq" id="WP_188625967.1">
    <property type="nucleotide sequence ID" value="NZ_BMIL01000003.1"/>
</dbReference>
<evidence type="ECO:0000259" key="1">
    <source>
        <dbReference type="Pfam" id="PF04961"/>
    </source>
</evidence>
<proteinExistence type="predicted"/>
<name>A0A916U542_9SPHI</name>
<comment type="caution">
    <text evidence="2">The sequence shown here is derived from an EMBL/GenBank/DDBJ whole genome shotgun (WGS) entry which is preliminary data.</text>
</comment>
<dbReference type="Proteomes" id="UP000651668">
    <property type="component" value="Unassembled WGS sequence"/>
</dbReference>
<reference evidence="2" key="2">
    <citation type="submission" date="2020-09" db="EMBL/GenBank/DDBJ databases">
        <authorList>
            <person name="Sun Q."/>
            <person name="Zhou Y."/>
        </authorList>
    </citation>
    <scope>NUCLEOTIDE SEQUENCE</scope>
    <source>
        <strain evidence="2">CGMCC 1.15343</strain>
    </source>
</reference>
<feature type="domain" description="Cyclodeaminase/cyclohydrolase" evidence="1">
    <location>
        <begin position="7"/>
        <end position="174"/>
    </location>
</feature>
<dbReference type="Gene3D" id="1.20.120.680">
    <property type="entry name" value="Formiminotetrahydrofolate cyclodeaminase monomer, up-and-down helical bundle"/>
    <property type="match status" value="1"/>
</dbReference>
<gene>
    <name evidence="2" type="ORF">GCM10011387_12220</name>
</gene>